<dbReference type="GO" id="GO:0140662">
    <property type="term" value="F:ATP-dependent protein folding chaperone"/>
    <property type="evidence" value="ECO:0007669"/>
    <property type="project" value="InterPro"/>
</dbReference>
<evidence type="ECO:0000256" key="8">
    <source>
        <dbReference type="ARBA" id="ARBA00058590"/>
    </source>
</evidence>
<dbReference type="InterPro" id="IPR020568">
    <property type="entry name" value="Ribosomal_Su5_D2-typ_SF"/>
</dbReference>
<dbReference type="Pfam" id="PF00183">
    <property type="entry name" value="HSP90"/>
    <property type="match status" value="1"/>
</dbReference>
<dbReference type="PANTHER" id="PTHR11528">
    <property type="entry name" value="HEAT SHOCK PROTEIN 90 FAMILY MEMBER"/>
    <property type="match status" value="1"/>
</dbReference>
<dbReference type="GO" id="GO:0005737">
    <property type="term" value="C:cytoplasm"/>
    <property type="evidence" value="ECO:0007669"/>
    <property type="project" value="UniProtKB-SubCell"/>
</dbReference>
<proteinExistence type="inferred from homology"/>
<feature type="binding site" evidence="11">
    <location>
        <position position="36"/>
    </location>
    <ligand>
        <name>ATP</name>
        <dbReference type="ChEBI" id="CHEBI:30616"/>
    </ligand>
</feature>
<feature type="binding site" evidence="11">
    <location>
        <begin position="120"/>
        <end position="125"/>
    </location>
    <ligand>
        <name>ATP</name>
        <dbReference type="ChEBI" id="CHEBI:30616"/>
    </ligand>
</feature>
<dbReference type="PIRSF" id="PIRSF002583">
    <property type="entry name" value="Hsp90"/>
    <property type="match status" value="1"/>
</dbReference>
<dbReference type="HAMAP" id="MF_00505">
    <property type="entry name" value="HSP90"/>
    <property type="match status" value="1"/>
</dbReference>
<dbReference type="CDD" id="cd16927">
    <property type="entry name" value="HATPase_Hsp90-like"/>
    <property type="match status" value="1"/>
</dbReference>
<dbReference type="SMART" id="SM00387">
    <property type="entry name" value="HATPase_c"/>
    <property type="match status" value="1"/>
</dbReference>
<dbReference type="KEGG" id="ptes:JQU52_13985"/>
<evidence type="ECO:0000256" key="5">
    <source>
        <dbReference type="ARBA" id="ARBA00022840"/>
    </source>
</evidence>
<dbReference type="GO" id="GO:0051082">
    <property type="term" value="F:unfolded protein binding"/>
    <property type="evidence" value="ECO:0007669"/>
    <property type="project" value="UniProtKB-UniRule"/>
</dbReference>
<dbReference type="InterPro" id="IPR019805">
    <property type="entry name" value="Heat_shock_protein_90_CS"/>
</dbReference>
<feature type="binding site" evidence="11">
    <location>
        <position position="83"/>
    </location>
    <ligand>
        <name>ATP</name>
        <dbReference type="ChEBI" id="CHEBI:30616"/>
    </ligand>
</feature>
<comment type="subunit">
    <text evidence="10">Homodimer.</text>
</comment>
<evidence type="ECO:0000256" key="3">
    <source>
        <dbReference type="ARBA" id="ARBA00022490"/>
    </source>
</evidence>
<dbReference type="RefSeq" id="WP_230339064.1">
    <property type="nucleotide sequence ID" value="NZ_CP069798.1"/>
</dbReference>
<organism evidence="13 14">
    <name type="scientific">Paralysiella testudinis</name>
    <dbReference type="NCBI Taxonomy" id="2809020"/>
    <lineage>
        <taxon>Bacteria</taxon>
        <taxon>Pseudomonadati</taxon>
        <taxon>Pseudomonadota</taxon>
        <taxon>Betaproteobacteria</taxon>
        <taxon>Neisseriales</taxon>
        <taxon>Neisseriaceae</taxon>
        <taxon>Paralysiella</taxon>
    </lineage>
</organism>
<evidence type="ECO:0000256" key="4">
    <source>
        <dbReference type="ARBA" id="ARBA00022741"/>
    </source>
</evidence>
<evidence type="ECO:0000313" key="14">
    <source>
        <dbReference type="Proteomes" id="UP000653156"/>
    </source>
</evidence>
<dbReference type="NCBIfam" id="NF003555">
    <property type="entry name" value="PRK05218.1"/>
    <property type="match status" value="1"/>
</dbReference>
<dbReference type="Gene3D" id="1.20.120.790">
    <property type="entry name" value="Heat shock protein 90, C-terminal domain"/>
    <property type="match status" value="1"/>
</dbReference>
<feature type="binding site" evidence="11">
    <location>
        <position position="78"/>
    </location>
    <ligand>
        <name>ATP</name>
        <dbReference type="ChEBI" id="CHEBI:30616"/>
    </ligand>
</feature>
<dbReference type="Pfam" id="PF13589">
    <property type="entry name" value="HATPase_c_3"/>
    <property type="match status" value="1"/>
</dbReference>
<dbReference type="InterPro" id="IPR036890">
    <property type="entry name" value="HATPase_C_sf"/>
</dbReference>
<name>A0A892ZGK0_9NEIS</name>
<comment type="similarity">
    <text evidence="2 10">Belongs to the heat shock protein 90 family.</text>
</comment>
<evidence type="ECO:0000313" key="13">
    <source>
        <dbReference type="EMBL" id="QRQ81763.1"/>
    </source>
</evidence>
<feature type="binding site" evidence="11">
    <location>
        <begin position="98"/>
        <end position="99"/>
    </location>
    <ligand>
        <name>ATP</name>
        <dbReference type="ChEBI" id="CHEBI:30616"/>
    </ligand>
</feature>
<keyword evidence="5 10" id="KW-0067">ATP-binding</keyword>
<dbReference type="InterPro" id="IPR003594">
    <property type="entry name" value="HATPase_dom"/>
</dbReference>
<dbReference type="FunFam" id="3.30.230.80:FF:000002">
    <property type="entry name" value="Molecular chaperone HtpG"/>
    <property type="match status" value="1"/>
</dbReference>
<reference evidence="13" key="1">
    <citation type="submission" date="2021-02" db="EMBL/GenBank/DDBJ databases">
        <title>Neisseriaceae sp. 26B isolated from the cloaca of a Common Toad-headed Turtle (Mesoclemmys nasuta).</title>
        <authorList>
            <person name="Spergser J."/>
            <person name="Busse H.-J."/>
        </authorList>
    </citation>
    <scope>NUCLEOTIDE SEQUENCE</scope>
    <source>
        <strain evidence="13">26B</strain>
    </source>
</reference>
<evidence type="ECO:0000256" key="6">
    <source>
        <dbReference type="ARBA" id="ARBA00023016"/>
    </source>
</evidence>
<feature type="domain" description="Histidine kinase/HSP90-like ATPase" evidence="12">
    <location>
        <begin position="25"/>
        <end position="182"/>
    </location>
</feature>
<dbReference type="SUPFAM" id="SSF55874">
    <property type="entry name" value="ATPase domain of HSP90 chaperone/DNA topoisomerase II/histidine kinase"/>
    <property type="match status" value="1"/>
</dbReference>
<evidence type="ECO:0000256" key="11">
    <source>
        <dbReference type="PIRSR" id="PIRSR002583-1"/>
    </source>
</evidence>
<evidence type="ECO:0000256" key="1">
    <source>
        <dbReference type="ARBA" id="ARBA00004496"/>
    </source>
</evidence>
<feature type="region of interest" description="C" evidence="10">
    <location>
        <begin position="556"/>
        <end position="632"/>
    </location>
</feature>
<dbReference type="PROSITE" id="PS00298">
    <property type="entry name" value="HSP90"/>
    <property type="match status" value="1"/>
</dbReference>
<keyword evidence="6 10" id="KW-0346">Stress response</keyword>
<gene>
    <name evidence="10 13" type="primary">htpG</name>
    <name evidence="13" type="ORF">JQU52_13985</name>
</gene>
<protein>
    <recommendedName>
        <fullName evidence="9 10">Chaperone protein HtpG</fullName>
    </recommendedName>
    <alternativeName>
        <fullName evidence="10">Heat shock protein HtpG</fullName>
    </alternativeName>
    <alternativeName>
        <fullName evidence="10">High temperature protein G</fullName>
    </alternativeName>
</protein>
<feature type="region of interest" description="A; substrate-binding" evidence="10">
    <location>
        <begin position="1"/>
        <end position="338"/>
    </location>
</feature>
<dbReference type="Gene3D" id="3.40.50.11260">
    <property type="match status" value="1"/>
</dbReference>
<comment type="caution">
    <text evidence="10">Lacks conserved residue(s) required for the propagation of feature annotation.</text>
</comment>
<dbReference type="GO" id="GO:0016887">
    <property type="term" value="F:ATP hydrolysis activity"/>
    <property type="evidence" value="ECO:0007669"/>
    <property type="project" value="InterPro"/>
</dbReference>
<sequence>MKQTHAFQTEVKQLLQLMIHSLYSNKEIFLRELISNAADACDKLRFEALNNNALLDDDGELKITVTANAEAKTITVSDNGIGMSEAEVIEHLGTIAKSGTKAFFEQLTGDAQKDAHLIGQFGVGFYSAFIVADKVTVESRRAGLPESQGVRWVSAGDGEFTVEPMDKATRGTDVILHLKDDQADLLSDWTLRRIVTTYSDHISVPILMKKAPEYDDEGNPKPSEELEVVNRAQALWTLPKNDISEAQYQEFYKHVAHDFEDTLAWTHFKVEGRQDYTGLLYIPKRAPYDLYERDPKHGVKLYVKRVFIMDDAKKLMPLYLRWVRGVIDSSDLPLNVSREILQESRDLDAIRSGSVKKVLALLEDLQKNQPEKYTEFWNVFGNALKEGVGEDMANKDKIAALCRFASTHNDNDVQNVTLADYIGRMKAGQEKIYYITADSYAAAKNSPHLEVFAKKGVEVLLLTDRVDEWVVGSLFEFDGKALASVAKGALDLGGMADEAEKAEQAKVEEASKDVAAAIQAALGDKVAAVRATTRLTESPACLVVGEHDMSQHMLRMLEAAGAGEQIPHSKPTLEINPEHLLIQKIAAEANEAQRNDLAELVYEQALLAEGGKLENPAAFVKRMNGLLLALNG</sequence>
<dbReference type="FunFam" id="3.30.565.10:FF:000009">
    <property type="entry name" value="Molecular chaperone HtpG"/>
    <property type="match status" value="1"/>
</dbReference>
<evidence type="ECO:0000256" key="2">
    <source>
        <dbReference type="ARBA" id="ARBA00008239"/>
    </source>
</evidence>
<dbReference type="InterPro" id="IPR037196">
    <property type="entry name" value="HSP90_C"/>
</dbReference>
<feature type="binding site" evidence="11">
    <location>
        <position position="172"/>
    </location>
    <ligand>
        <name>ATP</name>
        <dbReference type="ChEBI" id="CHEBI:30616"/>
    </ligand>
</feature>
<feature type="binding site" evidence="11">
    <location>
        <position position="338"/>
    </location>
    <ligand>
        <name>ATP</name>
        <dbReference type="ChEBI" id="CHEBI:30616"/>
    </ligand>
</feature>
<evidence type="ECO:0000259" key="12">
    <source>
        <dbReference type="SMART" id="SM00387"/>
    </source>
</evidence>
<evidence type="ECO:0000256" key="7">
    <source>
        <dbReference type="ARBA" id="ARBA00023186"/>
    </source>
</evidence>
<evidence type="ECO:0000256" key="10">
    <source>
        <dbReference type="HAMAP-Rule" id="MF_00505"/>
    </source>
</evidence>
<dbReference type="GO" id="GO:0005524">
    <property type="term" value="F:ATP binding"/>
    <property type="evidence" value="ECO:0007669"/>
    <property type="project" value="UniProtKB-UniRule"/>
</dbReference>
<evidence type="ECO:0000256" key="9">
    <source>
        <dbReference type="ARBA" id="ARBA00070675"/>
    </source>
</evidence>
<dbReference type="SUPFAM" id="SSF110942">
    <property type="entry name" value="HSP90 C-terminal domain"/>
    <property type="match status" value="1"/>
</dbReference>
<dbReference type="Gene3D" id="3.30.230.80">
    <property type="match status" value="1"/>
</dbReference>
<dbReference type="Gene3D" id="3.30.565.10">
    <property type="entry name" value="Histidine kinase-like ATPase, C-terminal domain"/>
    <property type="match status" value="1"/>
</dbReference>
<dbReference type="AlphaFoldDB" id="A0A892ZGK0"/>
<keyword evidence="7 10" id="KW-0143">Chaperone</keyword>
<feature type="binding site" evidence="11">
    <location>
        <position position="32"/>
    </location>
    <ligand>
        <name>ATP</name>
        <dbReference type="ChEBI" id="CHEBI:30616"/>
    </ligand>
</feature>
<keyword evidence="3 10" id="KW-0963">Cytoplasm</keyword>
<keyword evidence="4 10" id="KW-0547">Nucleotide-binding</keyword>
<feature type="binding site" evidence="11">
    <location>
        <position position="97"/>
    </location>
    <ligand>
        <name>ATP</name>
        <dbReference type="ChEBI" id="CHEBI:30616"/>
    </ligand>
</feature>
<dbReference type="EMBL" id="CP069798">
    <property type="protein sequence ID" value="QRQ81763.1"/>
    <property type="molecule type" value="Genomic_DNA"/>
</dbReference>
<dbReference type="PRINTS" id="PR00775">
    <property type="entry name" value="HEATSHOCK90"/>
</dbReference>
<comment type="subcellular location">
    <subcellularLocation>
        <location evidence="1 10">Cytoplasm</location>
    </subcellularLocation>
</comment>
<accession>A0A892ZGK0</accession>
<dbReference type="SUPFAM" id="SSF54211">
    <property type="entry name" value="Ribosomal protein S5 domain 2-like"/>
    <property type="match status" value="1"/>
</dbReference>
<dbReference type="InterPro" id="IPR001404">
    <property type="entry name" value="Hsp90_fam"/>
</dbReference>
<keyword evidence="14" id="KW-1185">Reference proteome</keyword>
<dbReference type="InterPro" id="IPR020575">
    <property type="entry name" value="Hsp90_N"/>
</dbReference>
<comment type="function">
    <text evidence="8 10">Molecular chaperone. Has ATPase activity.</text>
</comment>
<dbReference type="Proteomes" id="UP000653156">
    <property type="component" value="Chromosome"/>
</dbReference>